<accession>A0A6J7X2E3</accession>
<sequence length="72" mass="8466">MSEEKKESWGAWKKQTAKGEVINFALEGKRYSMWVNSYKTEEKQPDFKIYLNDYVAPTNTSDLEPQKTDLPF</sequence>
<dbReference type="EMBL" id="LR798320">
    <property type="protein sequence ID" value="CAB5223298.1"/>
    <property type="molecule type" value="Genomic_DNA"/>
</dbReference>
<protein>
    <submittedName>
        <fullName evidence="1">Uncharacterized protein</fullName>
    </submittedName>
</protein>
<organism evidence="1">
    <name type="scientific">uncultured Caudovirales phage</name>
    <dbReference type="NCBI Taxonomy" id="2100421"/>
    <lineage>
        <taxon>Viruses</taxon>
        <taxon>Duplodnaviria</taxon>
        <taxon>Heunggongvirae</taxon>
        <taxon>Uroviricota</taxon>
        <taxon>Caudoviricetes</taxon>
        <taxon>Peduoviridae</taxon>
        <taxon>Maltschvirus</taxon>
        <taxon>Maltschvirus maltsch</taxon>
    </lineage>
</organism>
<gene>
    <name evidence="1" type="ORF">UFOVP384_26</name>
</gene>
<reference evidence="1" key="1">
    <citation type="submission" date="2020-05" db="EMBL/GenBank/DDBJ databases">
        <authorList>
            <person name="Chiriac C."/>
            <person name="Salcher M."/>
            <person name="Ghai R."/>
            <person name="Kavagutti S V."/>
        </authorList>
    </citation>
    <scope>NUCLEOTIDE SEQUENCE</scope>
</reference>
<name>A0A6J7X2E3_9CAUD</name>
<proteinExistence type="predicted"/>
<evidence type="ECO:0000313" key="1">
    <source>
        <dbReference type="EMBL" id="CAB5223298.1"/>
    </source>
</evidence>